<dbReference type="RefSeq" id="WP_097152663.1">
    <property type="nucleotide sequence ID" value="NZ_OBEL01000001.1"/>
</dbReference>
<dbReference type="AlphaFoldDB" id="A0A285NFG5"/>
<dbReference type="Gene3D" id="1.20.59.10">
    <property type="entry name" value="Chorismate mutase"/>
    <property type="match status" value="1"/>
</dbReference>
<dbReference type="EC" id="5.4.99.5" evidence="1"/>
<dbReference type="SUPFAM" id="SSF48600">
    <property type="entry name" value="Chorismate mutase II"/>
    <property type="match status" value="1"/>
</dbReference>
<dbReference type="OrthoDB" id="514491at2"/>
<dbReference type="GO" id="GO:0009697">
    <property type="term" value="P:salicylic acid biosynthetic process"/>
    <property type="evidence" value="ECO:0007669"/>
    <property type="project" value="TreeGrafter"/>
</dbReference>
<proteinExistence type="predicted"/>
<keyword evidence="4" id="KW-0456">Lyase</keyword>
<dbReference type="Pfam" id="PF01817">
    <property type="entry name" value="CM_2"/>
    <property type="match status" value="1"/>
</dbReference>
<name>A0A285NFG5_9HYPH</name>
<evidence type="ECO:0000313" key="4">
    <source>
        <dbReference type="EMBL" id="SNZ08199.1"/>
    </source>
</evidence>
<dbReference type="GO" id="GO:0016829">
    <property type="term" value="F:lyase activity"/>
    <property type="evidence" value="ECO:0007669"/>
    <property type="project" value="UniProtKB-KW"/>
</dbReference>
<sequence length="103" mass="12138">MREPKDCTEKAHIREAIDELDAQLVDLFAKRDSYVRRMAEIKTHPSQARIEERVKAVLDKVLERLEERELAPDLYMQFWEDLIEVNIAWEEEAIAARLAGDKE</sequence>
<dbReference type="InterPro" id="IPR036263">
    <property type="entry name" value="Chorismate_II_sf"/>
</dbReference>
<evidence type="ECO:0000256" key="2">
    <source>
        <dbReference type="ARBA" id="ARBA00023235"/>
    </source>
</evidence>
<reference evidence="4 5" key="1">
    <citation type="submission" date="2017-09" db="EMBL/GenBank/DDBJ databases">
        <authorList>
            <person name="Ehlers B."/>
            <person name="Leendertz F.H."/>
        </authorList>
    </citation>
    <scope>NUCLEOTIDE SEQUENCE [LARGE SCALE GENOMIC DNA]</scope>
    <source>
        <strain evidence="4 5">DSM 18289</strain>
    </source>
</reference>
<protein>
    <recommendedName>
        <fullName evidence="1">chorismate mutase</fullName>
        <ecNumber evidence="1">5.4.99.5</ecNumber>
    </recommendedName>
</protein>
<dbReference type="InterPro" id="IPR036979">
    <property type="entry name" value="CM_dom_sf"/>
</dbReference>
<dbReference type="PANTHER" id="PTHR38041">
    <property type="entry name" value="CHORISMATE MUTASE"/>
    <property type="match status" value="1"/>
</dbReference>
<keyword evidence="4" id="KW-0670">Pyruvate</keyword>
<dbReference type="PANTHER" id="PTHR38041:SF1">
    <property type="entry name" value="CHORISMATE MUTASE"/>
    <property type="match status" value="1"/>
</dbReference>
<evidence type="ECO:0000313" key="5">
    <source>
        <dbReference type="Proteomes" id="UP000219439"/>
    </source>
</evidence>
<dbReference type="PROSITE" id="PS51168">
    <property type="entry name" value="CHORISMATE_MUT_2"/>
    <property type="match status" value="1"/>
</dbReference>
<dbReference type="InterPro" id="IPR051331">
    <property type="entry name" value="Chorismate_mutase-related"/>
</dbReference>
<keyword evidence="2" id="KW-0413">Isomerase</keyword>
<organism evidence="4 5">
    <name type="scientific">Cohaesibacter gelatinilyticus</name>
    <dbReference type="NCBI Taxonomy" id="372072"/>
    <lineage>
        <taxon>Bacteria</taxon>
        <taxon>Pseudomonadati</taxon>
        <taxon>Pseudomonadota</taxon>
        <taxon>Alphaproteobacteria</taxon>
        <taxon>Hyphomicrobiales</taxon>
        <taxon>Cohaesibacteraceae</taxon>
    </lineage>
</organism>
<dbReference type="SMART" id="SM00830">
    <property type="entry name" value="CM_2"/>
    <property type="match status" value="1"/>
</dbReference>
<dbReference type="GO" id="GO:0046417">
    <property type="term" value="P:chorismate metabolic process"/>
    <property type="evidence" value="ECO:0007669"/>
    <property type="project" value="InterPro"/>
</dbReference>
<accession>A0A285NFG5</accession>
<dbReference type="GO" id="GO:0004106">
    <property type="term" value="F:chorismate mutase activity"/>
    <property type="evidence" value="ECO:0007669"/>
    <property type="project" value="UniProtKB-EC"/>
</dbReference>
<evidence type="ECO:0000256" key="1">
    <source>
        <dbReference type="ARBA" id="ARBA00012404"/>
    </source>
</evidence>
<dbReference type="EMBL" id="OBEL01000001">
    <property type="protein sequence ID" value="SNZ08199.1"/>
    <property type="molecule type" value="Genomic_DNA"/>
</dbReference>
<keyword evidence="5" id="KW-1185">Reference proteome</keyword>
<gene>
    <name evidence="4" type="ORF">SAMN06265368_1503</name>
</gene>
<evidence type="ECO:0000259" key="3">
    <source>
        <dbReference type="PROSITE" id="PS51168"/>
    </source>
</evidence>
<dbReference type="InterPro" id="IPR002701">
    <property type="entry name" value="CM_II_prokaryot"/>
</dbReference>
<feature type="domain" description="Chorismate mutase" evidence="3">
    <location>
        <begin position="4"/>
        <end position="94"/>
    </location>
</feature>
<dbReference type="Proteomes" id="UP000219439">
    <property type="component" value="Unassembled WGS sequence"/>
</dbReference>